<accession>A0AAW1XX19</accession>
<gene>
    <name evidence="1" type="ORF">M0R45_017958</name>
</gene>
<comment type="caution">
    <text evidence="1">The sequence shown here is derived from an EMBL/GenBank/DDBJ whole genome shotgun (WGS) entry which is preliminary data.</text>
</comment>
<evidence type="ECO:0000313" key="1">
    <source>
        <dbReference type="EMBL" id="KAK9941352.1"/>
    </source>
</evidence>
<keyword evidence="2" id="KW-1185">Reference proteome</keyword>
<sequence length="112" mass="12287">MAVNVSVRESMVVKTAAKTPHQSNLIMISSNAHTSGVHYMHILDIYIYKRKDGAGADNDSFFDPTVLKHALSNALVRALYPLAGCQKRNNEDKNARIEINCHADCALIVCCG</sequence>
<dbReference type="Gene3D" id="3.30.559.10">
    <property type="entry name" value="Chloramphenicol acetyltransferase-like domain"/>
    <property type="match status" value="1"/>
</dbReference>
<evidence type="ECO:0000313" key="2">
    <source>
        <dbReference type="Proteomes" id="UP001457282"/>
    </source>
</evidence>
<proteinExistence type="predicted"/>
<organism evidence="1 2">
    <name type="scientific">Rubus argutus</name>
    <name type="common">Southern blackberry</name>
    <dbReference type="NCBI Taxonomy" id="59490"/>
    <lineage>
        <taxon>Eukaryota</taxon>
        <taxon>Viridiplantae</taxon>
        <taxon>Streptophyta</taxon>
        <taxon>Embryophyta</taxon>
        <taxon>Tracheophyta</taxon>
        <taxon>Spermatophyta</taxon>
        <taxon>Magnoliopsida</taxon>
        <taxon>eudicotyledons</taxon>
        <taxon>Gunneridae</taxon>
        <taxon>Pentapetalae</taxon>
        <taxon>rosids</taxon>
        <taxon>fabids</taxon>
        <taxon>Rosales</taxon>
        <taxon>Rosaceae</taxon>
        <taxon>Rosoideae</taxon>
        <taxon>Rosoideae incertae sedis</taxon>
        <taxon>Rubus</taxon>
    </lineage>
</organism>
<dbReference type="EMBL" id="JBEDUW010000003">
    <property type="protein sequence ID" value="KAK9941352.1"/>
    <property type="molecule type" value="Genomic_DNA"/>
</dbReference>
<dbReference type="InterPro" id="IPR023213">
    <property type="entry name" value="CAT-like_dom_sf"/>
</dbReference>
<name>A0AAW1XX19_RUBAR</name>
<dbReference type="AlphaFoldDB" id="A0AAW1XX19"/>
<protein>
    <submittedName>
        <fullName evidence="1">Uncharacterized protein</fullName>
    </submittedName>
</protein>
<reference evidence="1 2" key="1">
    <citation type="journal article" date="2023" name="G3 (Bethesda)">
        <title>A chromosome-length genome assembly and annotation of blackberry (Rubus argutus, cv. 'Hillquist').</title>
        <authorList>
            <person name="Bruna T."/>
            <person name="Aryal R."/>
            <person name="Dudchenko O."/>
            <person name="Sargent D.J."/>
            <person name="Mead D."/>
            <person name="Buti M."/>
            <person name="Cavallini A."/>
            <person name="Hytonen T."/>
            <person name="Andres J."/>
            <person name="Pham M."/>
            <person name="Weisz D."/>
            <person name="Mascagni F."/>
            <person name="Usai G."/>
            <person name="Natali L."/>
            <person name="Bassil N."/>
            <person name="Fernandez G.E."/>
            <person name="Lomsadze A."/>
            <person name="Armour M."/>
            <person name="Olukolu B."/>
            <person name="Poorten T."/>
            <person name="Britton C."/>
            <person name="Davik J."/>
            <person name="Ashrafi H."/>
            <person name="Aiden E.L."/>
            <person name="Borodovsky M."/>
            <person name="Worthington M."/>
        </authorList>
    </citation>
    <scope>NUCLEOTIDE SEQUENCE [LARGE SCALE GENOMIC DNA]</scope>
    <source>
        <strain evidence="1">PI 553951</strain>
    </source>
</reference>
<dbReference type="Proteomes" id="UP001457282">
    <property type="component" value="Unassembled WGS sequence"/>
</dbReference>
<dbReference type="Pfam" id="PF02458">
    <property type="entry name" value="Transferase"/>
    <property type="match status" value="1"/>
</dbReference>